<reference evidence="4" key="1">
    <citation type="journal article" date="2019" name="Int. J. Syst. Evol. Microbiol.">
        <title>The Global Catalogue of Microorganisms (GCM) 10K type strain sequencing project: providing services to taxonomists for standard genome sequencing and annotation.</title>
        <authorList>
            <consortium name="The Broad Institute Genomics Platform"/>
            <consortium name="The Broad Institute Genome Sequencing Center for Infectious Disease"/>
            <person name="Wu L."/>
            <person name="Ma J."/>
        </authorList>
    </citation>
    <scope>NUCLEOTIDE SEQUENCE [LARGE SCALE GENOMIC DNA]</scope>
    <source>
        <strain evidence="4">CGMCC 4.7020</strain>
    </source>
</reference>
<keyword evidence="2" id="KW-1133">Transmembrane helix</keyword>
<feature type="transmembrane region" description="Helical" evidence="2">
    <location>
        <begin position="65"/>
        <end position="85"/>
    </location>
</feature>
<accession>A0ABW3X5U3</accession>
<evidence type="ECO:0008006" key="5">
    <source>
        <dbReference type="Google" id="ProtNLM"/>
    </source>
</evidence>
<protein>
    <recommendedName>
        <fullName evidence="5">LigA protein</fullName>
    </recommendedName>
</protein>
<evidence type="ECO:0000313" key="4">
    <source>
        <dbReference type="Proteomes" id="UP001597058"/>
    </source>
</evidence>
<dbReference type="Proteomes" id="UP001597058">
    <property type="component" value="Unassembled WGS sequence"/>
</dbReference>
<feature type="region of interest" description="Disordered" evidence="1">
    <location>
        <begin position="1"/>
        <end position="23"/>
    </location>
</feature>
<gene>
    <name evidence="3" type="ORF">ACFQ5X_04025</name>
</gene>
<dbReference type="EMBL" id="JBHTMM010000003">
    <property type="protein sequence ID" value="MFD1305012.1"/>
    <property type="molecule type" value="Genomic_DNA"/>
</dbReference>
<keyword evidence="4" id="KW-1185">Reference proteome</keyword>
<keyword evidence="2" id="KW-0812">Transmembrane</keyword>
<evidence type="ECO:0000256" key="2">
    <source>
        <dbReference type="SAM" id="Phobius"/>
    </source>
</evidence>
<organism evidence="3 4">
    <name type="scientific">Streptomyces kaempferi</name>
    <dbReference type="NCBI Taxonomy" id="333725"/>
    <lineage>
        <taxon>Bacteria</taxon>
        <taxon>Bacillati</taxon>
        <taxon>Actinomycetota</taxon>
        <taxon>Actinomycetes</taxon>
        <taxon>Kitasatosporales</taxon>
        <taxon>Streptomycetaceae</taxon>
        <taxon>Streptomyces</taxon>
    </lineage>
</organism>
<evidence type="ECO:0000313" key="3">
    <source>
        <dbReference type="EMBL" id="MFD1305012.1"/>
    </source>
</evidence>
<keyword evidence="2" id="KW-0472">Membrane</keyword>
<name>A0ABW3X5U3_9ACTN</name>
<dbReference type="RefSeq" id="WP_381233037.1">
    <property type="nucleotide sequence ID" value="NZ_JBHSKH010000008.1"/>
</dbReference>
<sequence>MPVDDRHHDHDRYHDHHRDNDHEDRFEERLGEALHQAGGAYETDRRALVAAGETRGHRLLLRRRAAVVAGVASVALVGLGGALLVPGGDDGRQSVATGAKTPVASATPKASYTGDQLIGILEKLLPRGEFGSAEARGTDEQLPPYAQVVYNDGKGKAAIAVGFNRVLPGSEQARQTIACPDKTLTPFDSCAVTRLSDGSALKLFQGYEYPDRRADTKLWTADLVTPKGQQVSVSEWNAAAEKGAPVSRAEPPLSPARLRTLATAGAWLGVVDAIPVDPKAPTAAPAQPSGIDGGSVASTLVSLLPKGVKVVARSGPDSGYAYVVVDDGKGRSLVQINVQPNMSDVEGQLFGAGAETLADGTKVVTHEGPGEKGGAGVVMWTADTIRTDGFRVVVSAFNSGSQVTAATRTAPALTTKQLRAIALSAKWRGLG</sequence>
<proteinExistence type="predicted"/>
<comment type="caution">
    <text evidence="3">The sequence shown here is derived from an EMBL/GenBank/DDBJ whole genome shotgun (WGS) entry which is preliminary data.</text>
</comment>
<evidence type="ECO:0000256" key="1">
    <source>
        <dbReference type="SAM" id="MobiDB-lite"/>
    </source>
</evidence>